<dbReference type="GO" id="GO:0005524">
    <property type="term" value="F:ATP binding"/>
    <property type="evidence" value="ECO:0007669"/>
    <property type="project" value="UniProtKB-KW"/>
</dbReference>
<dbReference type="EC" id="6.1.1.19" evidence="3"/>
<dbReference type="Proteomes" id="UP000275480">
    <property type="component" value="Unassembled WGS sequence"/>
</dbReference>
<evidence type="ECO:0000256" key="11">
    <source>
        <dbReference type="ARBA" id="ARBA00023146"/>
    </source>
</evidence>
<dbReference type="Gene3D" id="3.40.50.620">
    <property type="entry name" value="HUPs"/>
    <property type="match status" value="1"/>
</dbReference>
<reference evidence="17 18" key="1">
    <citation type="submission" date="2018-07" db="EMBL/GenBank/DDBJ databases">
        <title>Identification of spontaneous genetic mutation associated with occurrence of a yellow conidial color mutant of Aspergillus flavus.</title>
        <authorList>
            <person name="Chang P.-K."/>
            <person name="Mack B.M."/>
            <person name="Scharfenstein L."/>
            <person name="Gilbert M.K."/>
        </authorList>
    </citation>
    <scope>NUCLEOTIDE SEQUENCE [LARGE SCALE GENOMIC DNA]</scope>
    <source>
        <strain evidence="17 18">CA14</strain>
    </source>
</reference>
<dbReference type="GO" id="GO:0032543">
    <property type="term" value="P:mitochondrial translation"/>
    <property type="evidence" value="ECO:0007669"/>
    <property type="project" value="TreeGrafter"/>
</dbReference>
<evidence type="ECO:0000256" key="13">
    <source>
        <dbReference type="PIRSR" id="PIRSR604254-1"/>
    </source>
</evidence>
<keyword evidence="8 14" id="KW-0648">Protein biosynthesis</keyword>
<keyword evidence="11 14" id="KW-0030">Aminoacyl-tRNA synthetase</keyword>
<keyword evidence="10 15" id="KW-0472">Membrane</keyword>
<evidence type="ECO:0000256" key="1">
    <source>
        <dbReference type="ARBA" id="ARBA00004141"/>
    </source>
</evidence>
<dbReference type="InterPro" id="IPR008909">
    <property type="entry name" value="DALR_anticod-bd"/>
</dbReference>
<dbReference type="SUPFAM" id="SSF47323">
    <property type="entry name" value="Anticodon-binding domain of a subclass of class I aminoacyl-tRNA synthetases"/>
    <property type="match status" value="1"/>
</dbReference>
<comment type="catalytic activity">
    <reaction evidence="12">
        <text>tRNA(Arg) + L-arginine + ATP = L-arginyl-tRNA(Arg) + AMP + diphosphate</text>
        <dbReference type="Rhea" id="RHEA:20301"/>
        <dbReference type="Rhea" id="RHEA-COMP:9658"/>
        <dbReference type="Rhea" id="RHEA-COMP:9673"/>
        <dbReference type="ChEBI" id="CHEBI:30616"/>
        <dbReference type="ChEBI" id="CHEBI:32682"/>
        <dbReference type="ChEBI" id="CHEBI:33019"/>
        <dbReference type="ChEBI" id="CHEBI:78442"/>
        <dbReference type="ChEBI" id="CHEBI:78513"/>
        <dbReference type="ChEBI" id="CHEBI:456215"/>
        <dbReference type="EC" id="6.1.1.19"/>
    </reaction>
</comment>
<evidence type="ECO:0000256" key="9">
    <source>
        <dbReference type="ARBA" id="ARBA00022989"/>
    </source>
</evidence>
<dbReference type="GO" id="GO:0046872">
    <property type="term" value="F:metal ion binding"/>
    <property type="evidence" value="ECO:0007669"/>
    <property type="project" value="UniProtKB-KW"/>
</dbReference>
<evidence type="ECO:0000313" key="17">
    <source>
        <dbReference type="EMBL" id="RMZ48043.1"/>
    </source>
</evidence>
<feature type="transmembrane region" description="Helical" evidence="15">
    <location>
        <begin position="114"/>
        <end position="135"/>
    </location>
</feature>
<dbReference type="Pfam" id="PF03006">
    <property type="entry name" value="HlyIII"/>
    <property type="match status" value="1"/>
</dbReference>
<evidence type="ECO:0000313" key="18">
    <source>
        <dbReference type="Proteomes" id="UP000275480"/>
    </source>
</evidence>
<evidence type="ECO:0000256" key="8">
    <source>
        <dbReference type="ARBA" id="ARBA00022917"/>
    </source>
</evidence>
<keyword evidence="9 15" id="KW-1133">Transmembrane helix</keyword>
<feature type="transmembrane region" description="Helical" evidence="15">
    <location>
        <begin position="207"/>
        <end position="226"/>
    </location>
</feature>
<gene>
    <name evidence="17" type="ORF">CA14_008738</name>
</gene>
<evidence type="ECO:0000256" key="2">
    <source>
        <dbReference type="ARBA" id="ARBA00005594"/>
    </source>
</evidence>
<comment type="caution">
    <text evidence="17">The sequence shown here is derived from an EMBL/GenBank/DDBJ whole genome shotgun (WGS) entry which is preliminary data.</text>
</comment>
<dbReference type="Gene3D" id="1.10.730.10">
    <property type="entry name" value="Isoleucyl-tRNA Synthetase, Domain 1"/>
    <property type="match status" value="1"/>
</dbReference>
<name>A0AB74CN63_ASPFL</name>
<comment type="similarity">
    <text evidence="2 14">Belongs to the class-I aminoacyl-tRNA synthetase family.</text>
</comment>
<feature type="transmembrane region" description="Helical" evidence="15">
    <location>
        <begin position="147"/>
        <end position="169"/>
    </location>
</feature>
<sequence>MASLRLALTCFLTPSPPKATENFHAANTEPPQKKQVFHASEIPEWMQWDPYIQHGYRTQLNSFKQCFLSLFYMHNESVNTWSHIVLEISFLILLLAIDYWIAQLPFKVPFSDMLAIQSYVAGTAGCLVFSAAFHATNAHSPEVARAFLKLDYFGIVLTISTTCISVAYFTSTLQLAYILFTVLCAAMVFCITLDVGMDGARAGPWRATVFLLLAASDLAPIFHVGWNEVLPLILQNGNNYGSDHRLGLREPNNPDAGRKRIIIEFESPNIAKPCHAGHLRSTILGGFLANLVLGVGVEKFGDLDVLERDPIAQLFDVYVRVSAVGRKEQESIESMRKVIASRKSQGHPLEDMERELELLQANSMDERAIKYFKRMCEGDEEALGLWKKFRDLSIIKYQASFARLNIHYDVYAGESQIKNESMKEVENMTKEKRVSEVSDGAVLVDLTKYSKKLSKAIVRKKDGTSKYMTRDIGAVFERDEEYHYDNMIYVIASQQDLHMAQLIKIIELIGREGLADKLEHVNFGLVHEMSTRRGTVKFLDDILRDAKDKMQEVMRSNKAKYEQVEDSEKIADILDISAVLVQDMASKRNDYTFDMDRMTSFEGDKGPYLQYSHARLCSIIRKADLPSEPLKDADLSLLQEKHAASIVQKLEQWPEVFQTTFKNKKPVTVLTYLWKLTHALNSSYEHLNVLNSEPELKLARLTLYSCARQVLSNAMRLLGLTPVERM</sequence>
<evidence type="ECO:0000256" key="7">
    <source>
        <dbReference type="ARBA" id="ARBA00022840"/>
    </source>
</evidence>
<keyword evidence="13" id="KW-0479">Metal-binding</keyword>
<evidence type="ECO:0000256" key="3">
    <source>
        <dbReference type="ARBA" id="ARBA00012837"/>
    </source>
</evidence>
<keyword evidence="5 15" id="KW-0812">Transmembrane</keyword>
<dbReference type="NCBIfam" id="TIGR00456">
    <property type="entry name" value="argS"/>
    <property type="match status" value="1"/>
</dbReference>
<evidence type="ECO:0000256" key="6">
    <source>
        <dbReference type="ARBA" id="ARBA00022741"/>
    </source>
</evidence>
<evidence type="ECO:0000256" key="14">
    <source>
        <dbReference type="RuleBase" id="RU363038"/>
    </source>
</evidence>
<dbReference type="InterPro" id="IPR009080">
    <property type="entry name" value="tRNAsynth_Ia_anticodon-bd"/>
</dbReference>
<evidence type="ECO:0000256" key="10">
    <source>
        <dbReference type="ARBA" id="ARBA00023136"/>
    </source>
</evidence>
<evidence type="ECO:0000259" key="16">
    <source>
        <dbReference type="SMART" id="SM00836"/>
    </source>
</evidence>
<feature type="transmembrane region" description="Helical" evidence="15">
    <location>
        <begin position="84"/>
        <end position="102"/>
    </location>
</feature>
<dbReference type="GO" id="GO:0004814">
    <property type="term" value="F:arginine-tRNA ligase activity"/>
    <property type="evidence" value="ECO:0007669"/>
    <property type="project" value="UniProtKB-EC"/>
</dbReference>
<dbReference type="GO" id="GO:0005739">
    <property type="term" value="C:mitochondrion"/>
    <property type="evidence" value="ECO:0007669"/>
    <property type="project" value="TreeGrafter"/>
</dbReference>
<dbReference type="GO" id="GO:0006420">
    <property type="term" value="P:arginyl-tRNA aminoacylation"/>
    <property type="evidence" value="ECO:0007669"/>
    <property type="project" value="InterPro"/>
</dbReference>
<dbReference type="InterPro" id="IPR035684">
    <property type="entry name" value="ArgRS_core"/>
</dbReference>
<dbReference type="Pfam" id="PF00750">
    <property type="entry name" value="tRNA-synt_1d"/>
    <property type="match status" value="1"/>
</dbReference>
<dbReference type="PANTHER" id="PTHR11956:SF11">
    <property type="entry name" value="ARGININE--TRNA LIGASE, MITOCHONDRIAL-RELATED"/>
    <property type="match status" value="1"/>
</dbReference>
<dbReference type="SMART" id="SM00836">
    <property type="entry name" value="DALR_1"/>
    <property type="match status" value="1"/>
</dbReference>
<dbReference type="InterPro" id="IPR014729">
    <property type="entry name" value="Rossmann-like_a/b/a_fold"/>
</dbReference>
<dbReference type="EMBL" id="QQZZ01000019">
    <property type="protein sequence ID" value="RMZ48043.1"/>
    <property type="molecule type" value="Genomic_DNA"/>
</dbReference>
<evidence type="ECO:0000256" key="15">
    <source>
        <dbReference type="SAM" id="Phobius"/>
    </source>
</evidence>
<dbReference type="FunFam" id="1.10.730.10:FF:000006">
    <property type="entry name" value="Arginyl-tRNA synthetase 2, mitochondrial"/>
    <property type="match status" value="1"/>
</dbReference>
<organism evidence="17 18">
    <name type="scientific">Aspergillus flavus</name>
    <dbReference type="NCBI Taxonomy" id="5059"/>
    <lineage>
        <taxon>Eukaryota</taxon>
        <taxon>Fungi</taxon>
        <taxon>Dikarya</taxon>
        <taxon>Ascomycota</taxon>
        <taxon>Pezizomycotina</taxon>
        <taxon>Eurotiomycetes</taxon>
        <taxon>Eurotiomycetidae</taxon>
        <taxon>Eurotiales</taxon>
        <taxon>Aspergillaceae</taxon>
        <taxon>Aspergillus</taxon>
        <taxon>Aspergillus subgen. Circumdati</taxon>
    </lineage>
</organism>
<feature type="transmembrane region" description="Helical" evidence="15">
    <location>
        <begin position="175"/>
        <end position="195"/>
    </location>
</feature>
<proteinExistence type="inferred from homology"/>
<keyword evidence="13" id="KW-0862">Zinc</keyword>
<accession>A0AB74CN63</accession>
<dbReference type="PANTHER" id="PTHR11956">
    <property type="entry name" value="ARGINYL-TRNA SYNTHETASE"/>
    <property type="match status" value="1"/>
</dbReference>
<protein>
    <recommendedName>
        <fullName evidence="3">arginine--tRNA ligase</fullName>
        <ecNumber evidence="3">6.1.1.19</ecNumber>
    </recommendedName>
</protein>
<feature type="binding site" evidence="13">
    <location>
        <position position="134"/>
    </location>
    <ligand>
        <name>Zn(2+)</name>
        <dbReference type="ChEBI" id="CHEBI:29105"/>
    </ligand>
</feature>
<keyword evidence="7 14" id="KW-0067">ATP-binding</keyword>
<dbReference type="AlphaFoldDB" id="A0AB74CN63"/>
<comment type="subcellular location">
    <subcellularLocation>
        <location evidence="1">Membrane</location>
        <topology evidence="1">Multi-pass membrane protein</topology>
    </subcellularLocation>
</comment>
<feature type="domain" description="DALR anticodon binding" evidence="16">
    <location>
        <begin position="609"/>
        <end position="726"/>
    </location>
</feature>
<dbReference type="PRINTS" id="PR01038">
    <property type="entry name" value="TRNASYNTHARG"/>
</dbReference>
<evidence type="ECO:0000256" key="5">
    <source>
        <dbReference type="ARBA" id="ARBA00022692"/>
    </source>
</evidence>
<dbReference type="InterPro" id="IPR001278">
    <property type="entry name" value="Arg-tRNA-ligase"/>
</dbReference>
<dbReference type="Pfam" id="PF05746">
    <property type="entry name" value="DALR_1"/>
    <property type="match status" value="1"/>
</dbReference>
<dbReference type="CDD" id="cd07956">
    <property type="entry name" value="Anticodon_Ia_Arg"/>
    <property type="match status" value="1"/>
</dbReference>
<dbReference type="GO" id="GO:0016020">
    <property type="term" value="C:membrane"/>
    <property type="evidence" value="ECO:0007669"/>
    <property type="project" value="UniProtKB-SubCell"/>
</dbReference>
<keyword evidence="4 14" id="KW-0436">Ligase</keyword>
<keyword evidence="6 14" id="KW-0547">Nucleotide-binding</keyword>
<evidence type="ECO:0000256" key="4">
    <source>
        <dbReference type="ARBA" id="ARBA00022598"/>
    </source>
</evidence>
<dbReference type="SUPFAM" id="SSF52374">
    <property type="entry name" value="Nucleotidylyl transferase"/>
    <property type="match status" value="1"/>
</dbReference>
<evidence type="ECO:0000256" key="12">
    <source>
        <dbReference type="ARBA" id="ARBA00049339"/>
    </source>
</evidence>
<dbReference type="InterPro" id="IPR004254">
    <property type="entry name" value="AdipoR/HlyIII-related"/>
</dbReference>